<dbReference type="InterPro" id="IPR041679">
    <property type="entry name" value="DNA2/NAM7-like_C"/>
</dbReference>
<dbReference type="InterPro" id="IPR041677">
    <property type="entry name" value="DNA2/NAM7_AAA_11"/>
</dbReference>
<feature type="domain" description="DNA2/NAM7 helicase helicase" evidence="3">
    <location>
        <begin position="86"/>
        <end position="132"/>
    </location>
</feature>
<dbReference type="HOGENOM" id="CLU_001666_6_4_1"/>
<evidence type="ECO:0000259" key="4">
    <source>
        <dbReference type="Pfam" id="PF13087"/>
    </source>
</evidence>
<dbReference type="GO" id="GO:0005829">
    <property type="term" value="C:cytosol"/>
    <property type="evidence" value="ECO:0000318"/>
    <property type="project" value="GO_Central"/>
</dbReference>
<dbReference type="GO" id="GO:0043186">
    <property type="term" value="C:P granule"/>
    <property type="evidence" value="ECO:0000318"/>
    <property type="project" value="GO_Central"/>
</dbReference>
<reference evidence="6" key="2">
    <citation type="journal article" date="2013" name="Nature">
        <title>Insights into bilaterian evolution from three spiralian genomes.</title>
        <authorList>
            <person name="Simakov O."/>
            <person name="Marletaz F."/>
            <person name="Cho S.J."/>
            <person name="Edsinger-Gonzales E."/>
            <person name="Havlak P."/>
            <person name="Hellsten U."/>
            <person name="Kuo D.H."/>
            <person name="Larsson T."/>
            <person name="Lv J."/>
            <person name="Arendt D."/>
            <person name="Savage R."/>
            <person name="Osoegawa K."/>
            <person name="de Jong P."/>
            <person name="Grimwood J."/>
            <person name="Chapman J.A."/>
            <person name="Shapiro H."/>
            <person name="Aerts A."/>
            <person name="Otillar R.P."/>
            <person name="Terry A.Y."/>
            <person name="Boore J.L."/>
            <person name="Grigoriev I.V."/>
            <person name="Lindberg D.R."/>
            <person name="Seaver E.C."/>
            <person name="Weisblat D.A."/>
            <person name="Putnam N.H."/>
            <person name="Rokhsar D.S."/>
        </authorList>
    </citation>
    <scope>NUCLEOTIDE SEQUENCE</scope>
</reference>
<keyword evidence="6" id="KW-1185">Reference proteome</keyword>
<dbReference type="Pfam" id="PF13087">
    <property type="entry name" value="AAA_12"/>
    <property type="match status" value="1"/>
</dbReference>
<dbReference type="GO" id="GO:0004386">
    <property type="term" value="F:helicase activity"/>
    <property type="evidence" value="ECO:0007669"/>
    <property type="project" value="InterPro"/>
</dbReference>
<evidence type="ECO:0000256" key="1">
    <source>
        <dbReference type="ARBA" id="ARBA00004496"/>
    </source>
</evidence>
<name>T1EHX3_HELRO</name>
<protein>
    <recommendedName>
        <fullName evidence="7">RNA helicase</fullName>
    </recommendedName>
</protein>
<evidence type="ECO:0000256" key="2">
    <source>
        <dbReference type="ARBA" id="ARBA00022490"/>
    </source>
</evidence>
<dbReference type="eggNOG" id="KOG1804">
    <property type="taxonomic scope" value="Eukaryota"/>
</dbReference>
<sequence length="386" mass="43297">MNTRQRLAVIRILQGHARPTPYIIFGPPGTGKTITVVESILQVQHHLAHARILACTPSNSAADLLAERLNLEIKRMLGGLVIKVTVFTHVFIDEAGQATEPESMIAVGLVMSLHGQIVLAGDPQQLGPVLRSQFAKDYGLNVSYMERLSALPLYERNENKFSNRGGYDPLLITKLLDNYRSHPSLMYLSSHMFYHGELVMKADKQLMTCLCNWSMLPNKNNFPILFHGVRGEDLREGNSPSWFNPYEVALTVKYLGSLLNNDAYTISPDDVGVITPYKKQVEKIRQTAIRHDLPKVKVGSVEEFQGQERLAIIISTVRSSESLLDLDLKYTLGFLGNQKRFNVAITRAHSLLVVIGNPHVLCQDLCWSRLIRYCINNDAYVGCDLP</sequence>
<reference evidence="5" key="3">
    <citation type="submission" date="2015-06" db="UniProtKB">
        <authorList>
            <consortium name="EnsemblMetazoa"/>
        </authorList>
    </citation>
    <scope>IDENTIFICATION</scope>
</reference>
<dbReference type="GO" id="GO:0003723">
    <property type="term" value="F:RNA binding"/>
    <property type="evidence" value="ECO:0000318"/>
    <property type="project" value="GO_Central"/>
</dbReference>
<gene>
    <name evidence="5" type="primary">20196173</name>
</gene>
<dbReference type="Pfam" id="PF13086">
    <property type="entry name" value="AAA_11"/>
    <property type="match status" value="2"/>
</dbReference>
<dbReference type="Gene3D" id="3.40.50.300">
    <property type="entry name" value="P-loop containing nucleotide triphosphate hydrolases"/>
    <property type="match status" value="3"/>
</dbReference>
<evidence type="ECO:0000313" key="5">
    <source>
        <dbReference type="EnsemblMetazoa" id="HelroP132162"/>
    </source>
</evidence>
<dbReference type="GO" id="GO:0035194">
    <property type="term" value="P:regulatory ncRNA-mediated post-transcriptional gene silencing"/>
    <property type="evidence" value="ECO:0000318"/>
    <property type="project" value="GO_Central"/>
</dbReference>
<dbReference type="OrthoDB" id="6513042at2759"/>
<feature type="domain" description="DNA2/NAM7 helicase helicase" evidence="3">
    <location>
        <begin position="2"/>
        <end position="70"/>
    </location>
</feature>
<keyword evidence="2" id="KW-0963">Cytoplasm</keyword>
<dbReference type="OMA" id="ELCIPIN"/>
<dbReference type="Proteomes" id="UP000015101">
    <property type="component" value="Unassembled WGS sequence"/>
</dbReference>
<dbReference type="SUPFAM" id="SSF52540">
    <property type="entry name" value="P-loop containing nucleoside triphosphate hydrolases"/>
    <property type="match status" value="1"/>
</dbReference>
<accession>T1EHX3</accession>
<dbReference type="EnsemblMetazoa" id="HelroT132162">
    <property type="protein sequence ID" value="HelroP132162"/>
    <property type="gene ID" value="HelroG132162"/>
</dbReference>
<dbReference type="PANTHER" id="PTHR45418">
    <property type="entry name" value="CANCER/TESTIS ANTIGEN 55"/>
    <property type="match status" value="1"/>
</dbReference>
<organism evidence="5 6">
    <name type="scientific">Helobdella robusta</name>
    <name type="common">Californian leech</name>
    <dbReference type="NCBI Taxonomy" id="6412"/>
    <lineage>
        <taxon>Eukaryota</taxon>
        <taxon>Metazoa</taxon>
        <taxon>Spiralia</taxon>
        <taxon>Lophotrochozoa</taxon>
        <taxon>Annelida</taxon>
        <taxon>Clitellata</taxon>
        <taxon>Hirudinea</taxon>
        <taxon>Rhynchobdellida</taxon>
        <taxon>Glossiphoniidae</taxon>
        <taxon>Helobdella</taxon>
    </lineage>
</organism>
<reference evidence="6" key="1">
    <citation type="submission" date="2012-12" db="EMBL/GenBank/DDBJ databases">
        <authorList>
            <person name="Hellsten U."/>
            <person name="Grimwood J."/>
            <person name="Chapman J.A."/>
            <person name="Shapiro H."/>
            <person name="Aerts A."/>
            <person name="Otillar R.P."/>
            <person name="Terry A.Y."/>
            <person name="Boore J.L."/>
            <person name="Simakov O."/>
            <person name="Marletaz F."/>
            <person name="Cho S.-J."/>
            <person name="Edsinger-Gonzales E."/>
            <person name="Havlak P."/>
            <person name="Kuo D.-H."/>
            <person name="Larsson T."/>
            <person name="Lv J."/>
            <person name="Arendt D."/>
            <person name="Savage R."/>
            <person name="Osoegawa K."/>
            <person name="de Jong P."/>
            <person name="Lindberg D.R."/>
            <person name="Seaver E.C."/>
            <person name="Weisblat D.A."/>
            <person name="Putnam N.H."/>
            <person name="Grigoriev I.V."/>
            <person name="Rokhsar D.S."/>
        </authorList>
    </citation>
    <scope>NUCLEOTIDE SEQUENCE</scope>
</reference>
<dbReference type="EMBL" id="AMQM01001942">
    <property type="status" value="NOT_ANNOTATED_CDS"/>
    <property type="molecule type" value="Genomic_DNA"/>
</dbReference>
<feature type="domain" description="DNA2/NAM7 helicase-like C-terminal" evidence="4">
    <location>
        <begin position="172"/>
        <end position="358"/>
    </location>
</feature>
<dbReference type="KEGG" id="hro:HELRODRAFT_132162"/>
<dbReference type="InterPro" id="IPR047187">
    <property type="entry name" value="SF1_C_Upf1"/>
</dbReference>
<dbReference type="CTD" id="20196173"/>
<evidence type="ECO:0000259" key="3">
    <source>
        <dbReference type="Pfam" id="PF13086"/>
    </source>
</evidence>
<evidence type="ECO:0008006" key="7">
    <source>
        <dbReference type="Google" id="ProtNLM"/>
    </source>
</evidence>
<dbReference type="PANTHER" id="PTHR45418:SF1">
    <property type="entry name" value="CANCER_TESTIS ANTIGEN 55"/>
    <property type="match status" value="1"/>
</dbReference>
<dbReference type="AlphaFoldDB" id="T1EHX3"/>
<dbReference type="CDD" id="cd18808">
    <property type="entry name" value="SF1_C_Upf1"/>
    <property type="match status" value="1"/>
</dbReference>
<comment type="subcellular location">
    <subcellularLocation>
        <location evidence="1">Cytoplasm</location>
    </subcellularLocation>
</comment>
<dbReference type="InterPro" id="IPR027417">
    <property type="entry name" value="P-loop_NTPase"/>
</dbReference>
<proteinExistence type="predicted"/>
<dbReference type="STRING" id="6412.T1EHX3"/>
<evidence type="ECO:0000313" key="6">
    <source>
        <dbReference type="Proteomes" id="UP000015101"/>
    </source>
</evidence>